<dbReference type="Gene3D" id="3.40.640.10">
    <property type="entry name" value="Type I PLP-dependent aspartate aminotransferase-like (Major domain)"/>
    <property type="match status" value="1"/>
</dbReference>
<dbReference type="EMBL" id="PHWZ01000041">
    <property type="protein sequence ID" value="TEY79826.1"/>
    <property type="molecule type" value="Genomic_DNA"/>
</dbReference>
<dbReference type="Gene3D" id="3.90.1150.10">
    <property type="entry name" value="Aspartate Aminotransferase, domain 1"/>
    <property type="match status" value="1"/>
</dbReference>
<gene>
    <name evidence="3" type="ORF">BOTCAL_0041g00270</name>
</gene>
<dbReference type="SUPFAM" id="SSF53383">
    <property type="entry name" value="PLP-dependent transferases"/>
    <property type="match status" value="1"/>
</dbReference>
<evidence type="ECO:0000256" key="1">
    <source>
        <dbReference type="SAM" id="MobiDB-lite"/>
    </source>
</evidence>
<feature type="region of interest" description="Disordered" evidence="1">
    <location>
        <begin position="788"/>
        <end position="821"/>
    </location>
</feature>
<keyword evidence="4" id="KW-1185">Reference proteome</keyword>
<protein>
    <recommendedName>
        <fullName evidence="2">Aminotransferase class V domain-containing protein</fullName>
    </recommendedName>
</protein>
<dbReference type="OrthoDB" id="10264306at2759"/>
<name>A0A4Y8DCP9_9HELO</name>
<comment type="caution">
    <text evidence="3">The sequence shown here is derived from an EMBL/GenBank/DDBJ whole genome shotgun (WGS) entry which is preliminary data.</text>
</comment>
<feature type="region of interest" description="Disordered" evidence="1">
    <location>
        <begin position="162"/>
        <end position="192"/>
    </location>
</feature>
<dbReference type="InterPro" id="IPR000192">
    <property type="entry name" value="Aminotrans_V_dom"/>
</dbReference>
<evidence type="ECO:0000313" key="4">
    <source>
        <dbReference type="Proteomes" id="UP000297299"/>
    </source>
</evidence>
<feature type="domain" description="Aminotransferase class V" evidence="2">
    <location>
        <begin position="226"/>
        <end position="309"/>
    </location>
</feature>
<dbReference type="PANTHER" id="PTHR14237">
    <property type="entry name" value="MOLYBDOPTERIN COFACTOR SULFURASE MOSC"/>
    <property type="match status" value="1"/>
</dbReference>
<evidence type="ECO:0000313" key="3">
    <source>
        <dbReference type="EMBL" id="TEY79826.1"/>
    </source>
</evidence>
<evidence type="ECO:0000259" key="2">
    <source>
        <dbReference type="Pfam" id="PF00266"/>
    </source>
</evidence>
<dbReference type="InterPro" id="IPR015422">
    <property type="entry name" value="PyrdxlP-dep_Trfase_small"/>
</dbReference>
<feature type="domain" description="Aminotransferase class V" evidence="2">
    <location>
        <begin position="373"/>
        <end position="665"/>
    </location>
</feature>
<dbReference type="AlphaFoldDB" id="A0A4Y8DCP9"/>
<dbReference type="GO" id="GO:0008265">
    <property type="term" value="F:molybdenum cofactor sulfurtransferase activity"/>
    <property type="evidence" value="ECO:0007669"/>
    <property type="project" value="TreeGrafter"/>
</dbReference>
<accession>A0A4Y8DCP9</accession>
<organism evidence="3 4">
    <name type="scientific">Botryotinia calthae</name>
    <dbReference type="NCBI Taxonomy" id="38488"/>
    <lineage>
        <taxon>Eukaryota</taxon>
        <taxon>Fungi</taxon>
        <taxon>Dikarya</taxon>
        <taxon>Ascomycota</taxon>
        <taxon>Pezizomycotina</taxon>
        <taxon>Leotiomycetes</taxon>
        <taxon>Helotiales</taxon>
        <taxon>Sclerotiniaceae</taxon>
        <taxon>Botryotinia</taxon>
    </lineage>
</organism>
<dbReference type="InterPro" id="IPR015421">
    <property type="entry name" value="PyrdxlP-dep_Trfase_major"/>
</dbReference>
<dbReference type="PANTHER" id="PTHR14237:SF80">
    <property type="entry name" value="MOLYBDENUM COFACTOR SULFURASE"/>
    <property type="match status" value="1"/>
</dbReference>
<dbReference type="GO" id="GO:0043545">
    <property type="term" value="P:molybdopterin cofactor metabolic process"/>
    <property type="evidence" value="ECO:0007669"/>
    <property type="project" value="TreeGrafter"/>
</dbReference>
<dbReference type="Proteomes" id="UP000297299">
    <property type="component" value="Unassembled WGS sequence"/>
</dbReference>
<dbReference type="Pfam" id="PF00266">
    <property type="entry name" value="Aminotran_5"/>
    <property type="match status" value="2"/>
</dbReference>
<feature type="compositionally biased region" description="Acidic residues" evidence="1">
    <location>
        <begin position="162"/>
        <end position="183"/>
    </location>
</feature>
<sequence length="841" mass="95121">MSDNDENDGKYSYTEEEEEYCEGWLNGLKELQSDGRLVTFDTKDFTKYVRFKRKQYNHEDINDNELAEVFHDDFNMFTEEHFKKIHRIDARQLRMVLRTRGVHLPKTGTEAYKALYDQSRKTTSDIWTKEQVQEVIKDPNVQEPKFKSGVIRAFINNNYAYETDDVDDDQQGGGDPDDEDDGDGDHRSNKSSLKYFTHINQVDTNTYNRQVEAFREEEYPMMRGKTYLDHAGTTIYAKSLIDKFSKEMVENLFGNPHSASAPAQLSGYVVDSVREKALRFLGADPVHFDLVFTANATAAIKLVAESFRDLALESSTSGLFWYGYHKDAHTSLVGPREHTNGQHHCFANDQEVEDWLLGYGYPPGRREDDETPGILAFPGQSNMTGRRLPLSWSQKLRRSTRISHQNTYSLLEAAGLATTTQLDFSDPDASPDFTVLSFYKIFGFPDLGALIVRRKSAHILTWRKYFGGGTVSSLTVIHEASYHRKDATIHDGLEDGTLPFHSIIALGCAIDVHLDLYGSMTNISKHTMFLTRRLYEGLSNIRHSNGRPVCEIYHDTTNTHPYTDATTQGATVAFNILRSDGSYVSYSTVEQLANRKDIYVRAGGLCNPGGIASYLKVAPWHFKRAWSAGHRCSESDNTEIINGKPTGVVRASLGAMSILSDVDTFLAFMLETFVEDIGQTVIITAQPRKKLPIVRIQGGIGPFDVKVPGNWPMSELFPINTGLNQNPMEQPLRRYEMCDCGVDSHSTTYRSPVHHHSTGSNDSAIVMSATEVKHWDDIHNRGVHETWPEKRERGYSNESEKAKLKLESWPTEEKGKKPEKTLSKAKSFWGLNKVVKGRTKG</sequence>
<dbReference type="STRING" id="38488.A0A4Y8DCP9"/>
<reference evidence="3 4" key="1">
    <citation type="submission" date="2017-11" db="EMBL/GenBank/DDBJ databases">
        <title>Comparative genomics of Botrytis spp.</title>
        <authorList>
            <person name="Valero-Jimenez C.A."/>
            <person name="Tapia P."/>
            <person name="Veloso J."/>
            <person name="Silva-Moreno E."/>
            <person name="Staats M."/>
            <person name="Valdes J.H."/>
            <person name="Van Kan J.A.L."/>
        </authorList>
    </citation>
    <scope>NUCLEOTIDE SEQUENCE [LARGE SCALE GENOMIC DNA]</scope>
    <source>
        <strain evidence="3 4">MUCL2830</strain>
    </source>
</reference>
<proteinExistence type="predicted"/>
<dbReference type="InterPro" id="IPR015424">
    <property type="entry name" value="PyrdxlP-dep_Trfase"/>
</dbReference>